<dbReference type="Gene3D" id="3.90.230.10">
    <property type="entry name" value="Creatinase/methionine aminopeptidase superfamily"/>
    <property type="match status" value="1"/>
</dbReference>
<keyword evidence="4 6" id="KW-0479">Metal-binding</keyword>
<comment type="function">
    <text evidence="1 6">Removes the N-terminal methionine from nascent proteins. The N-terminal methionine is often cleaved when the second residue in the primary sequence is small and uncharged (Met-Ala-, Cys, Gly, Pro, Ser, Thr, or Val). Requires deformylation of the N(alpha)-formylated initiator methionine before it can be hydrolyzed.</text>
</comment>
<evidence type="ECO:0000256" key="6">
    <source>
        <dbReference type="HAMAP-Rule" id="MF_01974"/>
    </source>
</evidence>
<dbReference type="PANTHER" id="PTHR43330:SF27">
    <property type="entry name" value="METHIONINE AMINOPEPTIDASE"/>
    <property type="match status" value="1"/>
</dbReference>
<reference evidence="9 10" key="1">
    <citation type="submission" date="2019-11" db="EMBL/GenBank/DDBJ databases">
        <title>Pedobacter sp. HMF7647 Genome sequencing and assembly.</title>
        <authorList>
            <person name="Kang H."/>
            <person name="Kim H."/>
            <person name="Joh K."/>
        </authorList>
    </citation>
    <scope>NUCLEOTIDE SEQUENCE [LARGE SCALE GENOMIC DNA]</scope>
    <source>
        <strain evidence="9 10">HMF7647</strain>
    </source>
</reference>
<dbReference type="InterPro" id="IPR036005">
    <property type="entry name" value="Creatinase/aminopeptidase-like"/>
</dbReference>
<dbReference type="PANTHER" id="PTHR43330">
    <property type="entry name" value="METHIONINE AMINOPEPTIDASE"/>
    <property type="match status" value="1"/>
</dbReference>
<dbReference type="InterPro" id="IPR002467">
    <property type="entry name" value="Pept_M24A_MAP1"/>
</dbReference>
<feature type="binding site" evidence="6">
    <location>
        <position position="107"/>
    </location>
    <ligand>
        <name>a divalent metal cation</name>
        <dbReference type="ChEBI" id="CHEBI:60240"/>
        <label>2</label>
        <note>catalytic</note>
    </ligand>
</feature>
<dbReference type="GO" id="GO:0006508">
    <property type="term" value="P:proteolysis"/>
    <property type="evidence" value="ECO:0007669"/>
    <property type="project" value="UniProtKB-KW"/>
</dbReference>
<feature type="binding site" evidence="6">
    <location>
        <position position="96"/>
    </location>
    <ligand>
        <name>a divalent metal cation</name>
        <dbReference type="ChEBI" id="CHEBI:60240"/>
        <label>1</label>
    </ligand>
</feature>
<dbReference type="Pfam" id="PF00557">
    <property type="entry name" value="Peptidase_M24"/>
    <property type="match status" value="1"/>
</dbReference>
<dbReference type="NCBIfam" id="TIGR00500">
    <property type="entry name" value="met_pdase_I"/>
    <property type="match status" value="1"/>
</dbReference>
<evidence type="ECO:0000313" key="10">
    <source>
        <dbReference type="Proteomes" id="UP000466586"/>
    </source>
</evidence>
<feature type="binding site" evidence="6">
    <location>
        <position position="170"/>
    </location>
    <ligand>
        <name>a divalent metal cation</name>
        <dbReference type="ChEBI" id="CHEBI:60240"/>
        <label>2</label>
        <note>catalytic</note>
    </ligand>
</feature>
<organism evidence="9 10">
    <name type="scientific">Hufsiella arboris</name>
    <dbReference type="NCBI Taxonomy" id="2695275"/>
    <lineage>
        <taxon>Bacteria</taxon>
        <taxon>Pseudomonadati</taxon>
        <taxon>Bacteroidota</taxon>
        <taxon>Sphingobacteriia</taxon>
        <taxon>Sphingobacteriales</taxon>
        <taxon>Sphingobacteriaceae</taxon>
        <taxon>Hufsiella</taxon>
    </lineage>
</organism>
<evidence type="ECO:0000256" key="5">
    <source>
        <dbReference type="ARBA" id="ARBA00022801"/>
    </source>
</evidence>
<feature type="binding site" evidence="6">
    <location>
        <position position="79"/>
    </location>
    <ligand>
        <name>substrate</name>
    </ligand>
</feature>
<comment type="caution">
    <text evidence="9">The sequence shown here is derived from an EMBL/GenBank/DDBJ whole genome shotgun (WGS) entry which is preliminary data.</text>
</comment>
<dbReference type="Proteomes" id="UP000466586">
    <property type="component" value="Unassembled WGS sequence"/>
</dbReference>
<protein>
    <recommendedName>
        <fullName evidence="6 7">Methionine aminopeptidase</fullName>
        <shortName evidence="6">MAP</shortName>
        <shortName evidence="6">MetAP</shortName>
        <ecNumber evidence="6 7">3.4.11.18</ecNumber>
    </recommendedName>
    <alternativeName>
        <fullName evidence="6">Peptidase M</fullName>
    </alternativeName>
</protein>
<dbReference type="AlphaFoldDB" id="A0A7K1Y8Z8"/>
<feature type="binding site" evidence="6">
    <location>
        <position position="203"/>
    </location>
    <ligand>
        <name>a divalent metal cation</name>
        <dbReference type="ChEBI" id="CHEBI:60240"/>
        <label>2</label>
        <note>catalytic</note>
    </ligand>
</feature>
<dbReference type="GO" id="GO:0070006">
    <property type="term" value="F:metalloaminopeptidase activity"/>
    <property type="evidence" value="ECO:0007669"/>
    <property type="project" value="UniProtKB-UniRule"/>
</dbReference>
<evidence type="ECO:0000256" key="1">
    <source>
        <dbReference type="ARBA" id="ARBA00002521"/>
    </source>
</evidence>
<dbReference type="SUPFAM" id="SSF55920">
    <property type="entry name" value="Creatinase/aminopeptidase"/>
    <property type="match status" value="1"/>
</dbReference>
<feature type="binding site" evidence="6">
    <location>
        <position position="107"/>
    </location>
    <ligand>
        <name>a divalent metal cation</name>
        <dbReference type="ChEBI" id="CHEBI:60240"/>
        <label>1</label>
    </ligand>
</feature>
<dbReference type="RefSeq" id="WP_160844082.1">
    <property type="nucleotide sequence ID" value="NZ_WVHT01000003.1"/>
</dbReference>
<keyword evidence="3 6" id="KW-0645">Protease</keyword>
<evidence type="ECO:0000259" key="8">
    <source>
        <dbReference type="Pfam" id="PF00557"/>
    </source>
</evidence>
<sequence>MPKILYKSVEEIELIRKSSLLVSKTLAEVAKVIGPGITTAKLNELAETYIRDNNGVPAFLNYNGFPYSLCISLNDQVVHGFPGKYELREGDIVSVDCGVVLDKFYGDSAYTFEIGEIDSETKKLLEVTRECLKLGVSKAVVGMRLGDIGYAVQEHAEKHGYGVVKELVGHGVGFKLHEKPEVPNYGKRGSGTKLEEGMVLAIEPMINMKRAGVKFWNDGWTVSTVDGLPSAHYEHTVAVKKGQPDILSTFDYIEEVLKQKN</sequence>
<gene>
    <name evidence="6 9" type="primary">map</name>
    <name evidence="9" type="ORF">GS399_07925</name>
</gene>
<dbReference type="InterPro" id="IPR001714">
    <property type="entry name" value="Pept_M24_MAP"/>
</dbReference>
<evidence type="ECO:0000256" key="2">
    <source>
        <dbReference type="ARBA" id="ARBA00022438"/>
    </source>
</evidence>
<keyword evidence="2 6" id="KW-0031">Aminopeptidase</keyword>
<name>A0A7K1Y8Z8_9SPHI</name>
<dbReference type="InterPro" id="IPR000994">
    <property type="entry name" value="Pept_M24"/>
</dbReference>
<evidence type="ECO:0000256" key="4">
    <source>
        <dbReference type="ARBA" id="ARBA00022723"/>
    </source>
</evidence>
<feature type="binding site" evidence="6">
    <location>
        <position position="234"/>
    </location>
    <ligand>
        <name>a divalent metal cation</name>
        <dbReference type="ChEBI" id="CHEBI:60240"/>
        <label>1</label>
    </ligand>
</feature>
<comment type="catalytic activity">
    <reaction evidence="6 7">
        <text>Release of N-terminal amino acids, preferentially methionine, from peptides and arylamides.</text>
        <dbReference type="EC" id="3.4.11.18"/>
    </reaction>
</comment>
<dbReference type="CDD" id="cd01086">
    <property type="entry name" value="MetAP1"/>
    <property type="match status" value="1"/>
</dbReference>
<dbReference type="GO" id="GO:0046872">
    <property type="term" value="F:metal ion binding"/>
    <property type="evidence" value="ECO:0007669"/>
    <property type="project" value="UniProtKB-UniRule"/>
</dbReference>
<feature type="binding site" evidence="6">
    <location>
        <position position="177"/>
    </location>
    <ligand>
        <name>substrate</name>
    </ligand>
</feature>
<comment type="subunit">
    <text evidence="6">Monomer.</text>
</comment>
<accession>A0A7K1Y8Z8</accession>
<keyword evidence="5 6" id="KW-0378">Hydrolase</keyword>
<dbReference type="GO" id="GO:0004239">
    <property type="term" value="F:initiator methionyl aminopeptidase activity"/>
    <property type="evidence" value="ECO:0007669"/>
    <property type="project" value="UniProtKB-UniRule"/>
</dbReference>
<dbReference type="EC" id="3.4.11.18" evidence="6 7"/>
<keyword evidence="10" id="KW-1185">Reference proteome</keyword>
<dbReference type="EMBL" id="WVHT01000003">
    <property type="protein sequence ID" value="MXV50900.1"/>
    <property type="molecule type" value="Genomic_DNA"/>
</dbReference>
<dbReference type="PRINTS" id="PR00599">
    <property type="entry name" value="MAPEPTIDASE"/>
</dbReference>
<feature type="binding site" evidence="6">
    <location>
        <position position="234"/>
    </location>
    <ligand>
        <name>a divalent metal cation</name>
        <dbReference type="ChEBI" id="CHEBI:60240"/>
        <label>2</label>
        <note>catalytic</note>
    </ligand>
</feature>
<comment type="similarity">
    <text evidence="6">Belongs to the peptidase M24A family. Methionine aminopeptidase type 1 subfamily.</text>
</comment>
<proteinExistence type="inferred from homology"/>
<feature type="domain" description="Peptidase M24" evidence="8">
    <location>
        <begin position="13"/>
        <end position="240"/>
    </location>
</feature>
<evidence type="ECO:0000256" key="3">
    <source>
        <dbReference type="ARBA" id="ARBA00022670"/>
    </source>
</evidence>
<evidence type="ECO:0000256" key="7">
    <source>
        <dbReference type="RuleBase" id="RU003653"/>
    </source>
</evidence>
<comment type="cofactor">
    <cofactor evidence="6">
        <name>Co(2+)</name>
        <dbReference type="ChEBI" id="CHEBI:48828"/>
    </cofactor>
    <cofactor evidence="6">
        <name>Zn(2+)</name>
        <dbReference type="ChEBI" id="CHEBI:29105"/>
    </cofactor>
    <cofactor evidence="6">
        <name>Mn(2+)</name>
        <dbReference type="ChEBI" id="CHEBI:29035"/>
    </cofactor>
    <cofactor evidence="6">
        <name>Fe(2+)</name>
        <dbReference type="ChEBI" id="CHEBI:29033"/>
    </cofactor>
    <text evidence="6">Binds 2 divalent metal cations per subunit. Has a high-affinity and a low affinity metal-binding site. The true nature of the physiological cofactor is under debate. The enzyme is active with cobalt, zinc, manganese or divalent iron ions. Most likely, methionine aminopeptidases function as mononuclear Fe(2+)-metalloproteases under physiological conditions, and the catalytically relevant metal-binding site has been assigned to the histidine-containing high-affinity site.</text>
</comment>
<dbReference type="GO" id="GO:0005829">
    <property type="term" value="C:cytosol"/>
    <property type="evidence" value="ECO:0007669"/>
    <property type="project" value="TreeGrafter"/>
</dbReference>
<evidence type="ECO:0000313" key="9">
    <source>
        <dbReference type="EMBL" id="MXV50900.1"/>
    </source>
</evidence>
<dbReference type="HAMAP" id="MF_01974">
    <property type="entry name" value="MetAP_1"/>
    <property type="match status" value="1"/>
</dbReference>